<reference evidence="3 4" key="1">
    <citation type="journal article" date="2014" name="Int. J. Syst. Evol. Microbiol.">
        <title>Phaeodactylibacter xiamenensis gen. nov., sp. nov., a member of the family Saprospiraceae isolated from the marine alga Phaeodactylum tricornutum.</title>
        <authorList>
            <person name="Chen Z.Jr."/>
            <person name="Lei X."/>
            <person name="Lai Q."/>
            <person name="Li Y."/>
            <person name="Zhang B."/>
            <person name="Zhang J."/>
            <person name="Zhang H."/>
            <person name="Yang L."/>
            <person name="Zheng W."/>
            <person name="Tian Y."/>
            <person name="Yu Z."/>
            <person name="Xu H.Jr."/>
            <person name="Zheng T."/>
        </authorList>
    </citation>
    <scope>NUCLEOTIDE SEQUENCE [LARGE SCALE GENOMIC DNA]</scope>
    <source>
        <strain evidence="3 4">KD52</strain>
    </source>
</reference>
<dbReference type="SMART" id="SM00327">
    <property type="entry name" value="VWA"/>
    <property type="match status" value="1"/>
</dbReference>
<dbReference type="InterPro" id="IPR008912">
    <property type="entry name" value="Uncharacterised_CoxE"/>
</dbReference>
<dbReference type="Pfam" id="PF05762">
    <property type="entry name" value="VWA_CoxE"/>
    <property type="match status" value="1"/>
</dbReference>
<dbReference type="AlphaFoldDB" id="A0A098S7H6"/>
<keyword evidence="4" id="KW-1185">Reference proteome</keyword>
<dbReference type="InterPro" id="IPR002035">
    <property type="entry name" value="VWF_A"/>
</dbReference>
<dbReference type="GO" id="GO:0005829">
    <property type="term" value="C:cytosol"/>
    <property type="evidence" value="ECO:0007669"/>
    <property type="project" value="TreeGrafter"/>
</dbReference>
<comment type="caution">
    <text evidence="3">The sequence shown here is derived from an EMBL/GenBank/DDBJ whole genome shotgun (WGS) entry which is preliminary data.</text>
</comment>
<organism evidence="3 4">
    <name type="scientific">Phaeodactylibacter xiamenensis</name>
    <dbReference type="NCBI Taxonomy" id="1524460"/>
    <lineage>
        <taxon>Bacteria</taxon>
        <taxon>Pseudomonadati</taxon>
        <taxon>Bacteroidota</taxon>
        <taxon>Saprospiria</taxon>
        <taxon>Saprospirales</taxon>
        <taxon>Haliscomenobacteraceae</taxon>
        <taxon>Phaeodactylibacter</taxon>
    </lineage>
</organism>
<dbReference type="InterPro" id="IPR036465">
    <property type="entry name" value="vWFA_dom_sf"/>
</dbReference>
<dbReference type="STRING" id="1524460.IX84_11675"/>
<name>A0A098S7H6_9BACT</name>
<dbReference type="SUPFAM" id="SSF53300">
    <property type="entry name" value="vWA-like"/>
    <property type="match status" value="1"/>
</dbReference>
<dbReference type="Gene3D" id="3.40.50.410">
    <property type="entry name" value="von Willebrand factor, type A domain"/>
    <property type="match status" value="1"/>
</dbReference>
<sequence>MAMTEIQEQLEQEYQRFVEFGNLLDRKMRRYLVHYLQNKLEPGRHVVPELNDQYYAYFQQALDELFSIPGLLDLAEGNAKITKQVVLDILRWLRKSYDKARAKNPYEDELQRLEGWAITPMHVFVRRWPNLPTFLRTQYSREEIDSNFYQHRFQQLIGNKDFDELTADEKAGAERLLKDVLAQWDARLHAKILDFQLKKLDEEKEAFTALVEKKVDEYQKLYELVSPFSDYLGWDMSRELWEETSFDILEQYNELLEDERSLKELAEMLGRMREAEIEIEEETFEKTIIRQEWKVDETAKAEIVGVHESDDLNNLLSAEASLLGDEDTELLFLKKYADKNLMTFRYEDRKLVRSEDQLTEINQRVRQKEKGPFIVCVDTSESMTGRPEQIAKVLCMGILKMAINENRRAYLINFSRGIKTLDLYNIADSIDEIAAFLRMSFYGGTDVSLALYETIRQLKGNDYEDADVLIISDFIMYKIDDDVLREVRYFQQNKGTQFHSLTLSEEANPEVLEFFDTNWVYDPKQKGVIRELTAGLQEIRH</sequence>
<feature type="domain" description="VWFA" evidence="2">
    <location>
        <begin position="370"/>
        <end position="534"/>
    </location>
</feature>
<gene>
    <name evidence="3" type="ORF">IX84_11675</name>
</gene>
<proteinExistence type="predicted"/>
<feature type="coiled-coil region" evidence="1">
    <location>
        <begin position="249"/>
        <end position="285"/>
    </location>
</feature>
<accession>A0A098S7H6</accession>
<keyword evidence="1" id="KW-0175">Coiled coil</keyword>
<evidence type="ECO:0000313" key="3">
    <source>
        <dbReference type="EMBL" id="KGE88045.1"/>
    </source>
</evidence>
<evidence type="ECO:0000259" key="2">
    <source>
        <dbReference type="SMART" id="SM00327"/>
    </source>
</evidence>
<dbReference type="EMBL" id="JPOS01000026">
    <property type="protein sequence ID" value="KGE88045.1"/>
    <property type="molecule type" value="Genomic_DNA"/>
</dbReference>
<evidence type="ECO:0000256" key="1">
    <source>
        <dbReference type="SAM" id="Coils"/>
    </source>
</evidence>
<dbReference type="Proteomes" id="UP000029736">
    <property type="component" value="Unassembled WGS sequence"/>
</dbReference>
<dbReference type="PANTHER" id="PTHR36846">
    <property type="entry name" value="PROTEIN VIAA"/>
    <property type="match status" value="1"/>
</dbReference>
<evidence type="ECO:0000313" key="4">
    <source>
        <dbReference type="Proteomes" id="UP000029736"/>
    </source>
</evidence>
<dbReference type="PANTHER" id="PTHR36846:SF1">
    <property type="entry name" value="PROTEIN VIAA"/>
    <property type="match status" value="1"/>
</dbReference>
<protein>
    <recommendedName>
        <fullName evidence="2">VWFA domain-containing protein</fullName>
    </recommendedName>
</protein>